<evidence type="ECO:0000256" key="4">
    <source>
        <dbReference type="ARBA" id="ARBA00022729"/>
    </source>
</evidence>
<proteinExistence type="predicted"/>
<dbReference type="CDD" id="cd11304">
    <property type="entry name" value="Cadherin_repeat"/>
    <property type="match status" value="3"/>
</dbReference>
<evidence type="ECO:0000256" key="7">
    <source>
        <dbReference type="ARBA" id="ARBA00022889"/>
    </source>
</evidence>
<evidence type="ECO:0000313" key="12">
    <source>
        <dbReference type="EnsemblMetazoa" id="MDOA010867-PA"/>
    </source>
</evidence>
<feature type="domain" description="Cadherin" evidence="11">
    <location>
        <begin position="39"/>
        <end position="146"/>
    </location>
</feature>
<keyword evidence="5" id="KW-0677">Repeat</keyword>
<reference evidence="12" key="1">
    <citation type="submission" date="2020-05" db="UniProtKB">
        <authorList>
            <consortium name="EnsemblMetazoa"/>
        </authorList>
    </citation>
    <scope>IDENTIFICATION</scope>
    <source>
        <strain evidence="12">Aabys</strain>
    </source>
</reference>
<dbReference type="InterPro" id="IPR020894">
    <property type="entry name" value="Cadherin_CS"/>
</dbReference>
<dbReference type="PROSITE" id="PS50268">
    <property type="entry name" value="CADHERIN_2"/>
    <property type="match status" value="3"/>
</dbReference>
<keyword evidence="7" id="KW-0130">Cell adhesion</keyword>
<dbReference type="GO" id="GO:0005509">
    <property type="term" value="F:calcium ion binding"/>
    <property type="evidence" value="ECO:0007669"/>
    <property type="project" value="UniProtKB-UniRule"/>
</dbReference>
<dbReference type="PANTHER" id="PTHR24025:SF23">
    <property type="entry name" value="NEURAL-CADHERIN"/>
    <property type="match status" value="1"/>
</dbReference>
<dbReference type="GO" id="GO:0005911">
    <property type="term" value="C:cell-cell junction"/>
    <property type="evidence" value="ECO:0007669"/>
    <property type="project" value="TreeGrafter"/>
</dbReference>
<dbReference type="Gene3D" id="2.60.40.60">
    <property type="entry name" value="Cadherins"/>
    <property type="match status" value="3"/>
</dbReference>
<dbReference type="InterPro" id="IPR050971">
    <property type="entry name" value="Cadherin-domain_protein"/>
</dbReference>
<dbReference type="SMART" id="SM00112">
    <property type="entry name" value="CA"/>
    <property type="match status" value="3"/>
</dbReference>
<dbReference type="FunFam" id="2.60.40.60:FF:000013">
    <property type="entry name" value="Cadherin EGF LAG seven-pass G-type receptor"/>
    <property type="match status" value="1"/>
</dbReference>
<dbReference type="GO" id="GO:0030855">
    <property type="term" value="P:epithelial cell differentiation"/>
    <property type="evidence" value="ECO:0007669"/>
    <property type="project" value="UniProtKB-ARBA"/>
</dbReference>
<dbReference type="eggNOG" id="KOG1219">
    <property type="taxonomic scope" value="Eukaryota"/>
</dbReference>
<keyword evidence="8" id="KW-1133">Transmembrane helix</keyword>
<evidence type="ECO:0000256" key="9">
    <source>
        <dbReference type="ARBA" id="ARBA00023136"/>
    </source>
</evidence>
<evidence type="ECO:0000256" key="2">
    <source>
        <dbReference type="ARBA" id="ARBA00022536"/>
    </source>
</evidence>
<dbReference type="VEuPathDB" id="VectorBase:MDOMA2_018214"/>
<dbReference type="InterPro" id="IPR002126">
    <property type="entry name" value="Cadherin-like_dom"/>
</dbReference>
<evidence type="ECO:0000256" key="6">
    <source>
        <dbReference type="ARBA" id="ARBA00022837"/>
    </source>
</evidence>
<dbReference type="VEuPathDB" id="VectorBase:MDOA010867"/>
<dbReference type="GO" id="GO:0007424">
    <property type="term" value="P:open tracheal system development"/>
    <property type="evidence" value="ECO:0007669"/>
    <property type="project" value="UniProtKB-ARBA"/>
</dbReference>
<dbReference type="GO" id="GO:0005886">
    <property type="term" value="C:plasma membrane"/>
    <property type="evidence" value="ECO:0007669"/>
    <property type="project" value="InterPro"/>
</dbReference>
<dbReference type="GO" id="GO:0001736">
    <property type="term" value="P:establishment of planar polarity"/>
    <property type="evidence" value="ECO:0007669"/>
    <property type="project" value="UniProtKB-ARBA"/>
</dbReference>
<sequence length="380" mass="42984">MQKSHELIVRATDIVSGVFAEVTLSIGVEDANDCYPHIETDNYNITLPENLPLGSQVLKINASDCDSDANSVLSFHIDATNGDRDSELFYIDVADGSIYLKHQLNYEECKSYLLIIKVKDHGTPSLTSRANVWIKVKDLNDNIPKFVEPSFSSKLSVNASRGQFVTRASAYDDDECDSGKLKYKIVDGNDYQIYNIEESTGIIVLQNNQRLESYKQSILNISVTDGLHISFARVKINLLPENMHSPIFESSVYEVHVNENEKQNTLILTVKAIDHDFGKYGSIYYDIPCNDMASIFRIDNMTGSIYSKIPLDREQRQLYEILVKATDGGGKFSYSFVRLKVDDVNDNVPYFQLNEYKLILKDDIAINTVVAQVSLFIFKF</sequence>
<dbReference type="InterPro" id="IPR015919">
    <property type="entry name" value="Cadherin-like_sf"/>
</dbReference>
<keyword evidence="9" id="KW-0472">Membrane</keyword>
<keyword evidence="3" id="KW-0812">Transmembrane</keyword>
<dbReference type="GO" id="GO:0007163">
    <property type="term" value="P:establishment or maintenance of cell polarity"/>
    <property type="evidence" value="ECO:0007669"/>
    <property type="project" value="UniProtKB-ARBA"/>
</dbReference>
<dbReference type="PANTHER" id="PTHR24025">
    <property type="entry name" value="DESMOGLEIN FAMILY MEMBER"/>
    <property type="match status" value="1"/>
</dbReference>
<keyword evidence="2" id="KW-0245">EGF-like domain</keyword>
<dbReference type="PRINTS" id="PR00205">
    <property type="entry name" value="CADHERIN"/>
</dbReference>
<dbReference type="GO" id="GO:0007156">
    <property type="term" value="P:homophilic cell adhesion via plasma membrane adhesion molecules"/>
    <property type="evidence" value="ECO:0007669"/>
    <property type="project" value="InterPro"/>
</dbReference>
<organism evidence="12">
    <name type="scientific">Musca domestica</name>
    <name type="common">House fly</name>
    <dbReference type="NCBI Taxonomy" id="7370"/>
    <lineage>
        <taxon>Eukaryota</taxon>
        <taxon>Metazoa</taxon>
        <taxon>Ecdysozoa</taxon>
        <taxon>Arthropoda</taxon>
        <taxon>Hexapoda</taxon>
        <taxon>Insecta</taxon>
        <taxon>Pterygota</taxon>
        <taxon>Neoptera</taxon>
        <taxon>Endopterygota</taxon>
        <taxon>Diptera</taxon>
        <taxon>Brachycera</taxon>
        <taxon>Muscomorpha</taxon>
        <taxon>Muscoidea</taxon>
        <taxon>Muscidae</taxon>
        <taxon>Musca</taxon>
    </lineage>
</organism>
<evidence type="ECO:0000256" key="3">
    <source>
        <dbReference type="ARBA" id="ARBA00022692"/>
    </source>
</evidence>
<evidence type="ECO:0000259" key="11">
    <source>
        <dbReference type="PROSITE" id="PS50268"/>
    </source>
</evidence>
<dbReference type="FunFam" id="2.60.40.60:FF:000026">
    <property type="entry name" value="FAT atypical cadherin 1"/>
    <property type="match status" value="1"/>
</dbReference>
<evidence type="ECO:0000256" key="1">
    <source>
        <dbReference type="ARBA" id="ARBA00004370"/>
    </source>
</evidence>
<dbReference type="FunFam" id="2.60.40.60:FF:000020">
    <property type="entry name" value="Dachsous cadherin-related 1b"/>
    <property type="match status" value="1"/>
</dbReference>
<accession>A0A1I8N2J7</accession>
<dbReference type="Pfam" id="PF00028">
    <property type="entry name" value="Cadherin"/>
    <property type="match status" value="3"/>
</dbReference>
<feature type="domain" description="Cadherin" evidence="11">
    <location>
        <begin position="147"/>
        <end position="248"/>
    </location>
</feature>
<keyword evidence="6" id="KW-0106">Calcium</keyword>
<keyword evidence="10" id="KW-1015">Disulfide bond</keyword>
<name>A0A1I8N2J7_MUSDO</name>
<dbReference type="PROSITE" id="PS00232">
    <property type="entry name" value="CADHERIN_1"/>
    <property type="match status" value="2"/>
</dbReference>
<evidence type="ECO:0000256" key="5">
    <source>
        <dbReference type="ARBA" id="ARBA00022737"/>
    </source>
</evidence>
<protein>
    <recommendedName>
        <fullName evidence="11">Cadherin domain-containing protein</fullName>
    </recommendedName>
</protein>
<comment type="subcellular location">
    <subcellularLocation>
        <location evidence="1">Membrane</location>
    </subcellularLocation>
</comment>
<feature type="domain" description="Cadherin" evidence="11">
    <location>
        <begin position="249"/>
        <end position="351"/>
    </location>
</feature>
<dbReference type="AlphaFoldDB" id="A0A1I8N2J7"/>
<keyword evidence="4" id="KW-0732">Signal</keyword>
<dbReference type="SUPFAM" id="SSF49313">
    <property type="entry name" value="Cadherin-like"/>
    <property type="match status" value="4"/>
</dbReference>
<evidence type="ECO:0000256" key="8">
    <source>
        <dbReference type="ARBA" id="ARBA00022989"/>
    </source>
</evidence>
<evidence type="ECO:0000256" key="10">
    <source>
        <dbReference type="ARBA" id="ARBA00023157"/>
    </source>
</evidence>
<dbReference type="GO" id="GO:0048513">
    <property type="term" value="P:animal organ development"/>
    <property type="evidence" value="ECO:0007669"/>
    <property type="project" value="UniProtKB-ARBA"/>
</dbReference>
<dbReference type="STRING" id="7370.A0A1I8N2J7"/>
<dbReference type="EnsemblMetazoa" id="MDOA010867-RA">
    <property type="protein sequence ID" value="MDOA010867-PA"/>
    <property type="gene ID" value="MDOA010867"/>
</dbReference>